<feature type="signal peptide" evidence="2">
    <location>
        <begin position="1"/>
        <end position="22"/>
    </location>
</feature>
<reference evidence="5" key="1">
    <citation type="submission" date="2021-06" db="EMBL/GenBank/DDBJ databases">
        <title>44 bacteria genomes isolated from Dapeng, Shenzhen.</title>
        <authorList>
            <person name="Zheng W."/>
            <person name="Yu S."/>
            <person name="Huang Y."/>
        </authorList>
    </citation>
    <scope>NUCLEOTIDE SEQUENCE</scope>
    <source>
        <strain evidence="5">DP5N28-2</strain>
    </source>
</reference>
<dbReference type="InterPro" id="IPR049712">
    <property type="entry name" value="Poly_export"/>
</dbReference>
<organism evidence="5 6">
    <name type="scientific">Membranihabitans marinus</name>
    <dbReference type="NCBI Taxonomy" id="1227546"/>
    <lineage>
        <taxon>Bacteria</taxon>
        <taxon>Pseudomonadati</taxon>
        <taxon>Bacteroidota</taxon>
        <taxon>Saprospiria</taxon>
        <taxon>Saprospirales</taxon>
        <taxon>Saprospiraceae</taxon>
        <taxon>Membranihabitans</taxon>
    </lineage>
</organism>
<dbReference type="EMBL" id="JAHVHU010000002">
    <property type="protein sequence ID" value="MBY5956631.1"/>
    <property type="molecule type" value="Genomic_DNA"/>
</dbReference>
<comment type="caution">
    <text evidence="5">The sequence shown here is derived from an EMBL/GenBank/DDBJ whole genome shotgun (WGS) entry which is preliminary data.</text>
</comment>
<evidence type="ECO:0000313" key="5">
    <source>
        <dbReference type="EMBL" id="MBY5956631.1"/>
    </source>
</evidence>
<dbReference type="Proteomes" id="UP000753961">
    <property type="component" value="Unassembled WGS sequence"/>
</dbReference>
<dbReference type="InterPro" id="IPR003715">
    <property type="entry name" value="Poly_export_N"/>
</dbReference>
<feature type="chain" id="PRO_5037347895" evidence="2">
    <location>
        <begin position="23"/>
        <end position="1020"/>
    </location>
</feature>
<dbReference type="GO" id="GO:0015159">
    <property type="term" value="F:polysaccharide transmembrane transporter activity"/>
    <property type="evidence" value="ECO:0007669"/>
    <property type="project" value="InterPro"/>
</dbReference>
<keyword evidence="6" id="KW-1185">Reference proteome</keyword>
<evidence type="ECO:0000259" key="3">
    <source>
        <dbReference type="Pfam" id="PF02563"/>
    </source>
</evidence>
<proteinExistence type="predicted"/>
<dbReference type="AlphaFoldDB" id="A0A953HQV1"/>
<dbReference type="PANTHER" id="PTHR33619">
    <property type="entry name" value="POLYSACCHARIDE EXPORT PROTEIN GFCE-RELATED"/>
    <property type="match status" value="1"/>
</dbReference>
<dbReference type="Pfam" id="PF10531">
    <property type="entry name" value="SLBB"/>
    <property type="match status" value="3"/>
</dbReference>
<evidence type="ECO:0000256" key="1">
    <source>
        <dbReference type="ARBA" id="ARBA00022729"/>
    </source>
</evidence>
<sequence length="1020" mass="114027">MKLTNILFILFLCFSTALQLQAQDIPKQSEELARQEAESRGLDWEEVKNRMKTRGFDLDNLKPEQLPEAETALQEVVQEMEKEKAAQADTTGAEDKITKTEQAAAIEVVKEKSEDIQEKVDAGASVQEAISETTSEELQNKKTEITNIYGHNVFAGSELSLYRTTEKAQAPAQYVLGTGDKVRISIFGPSQADFEMTIAEDGSISPTGMPKIFLKGITLEKARTLLENRFRNSYTFRPEQFSVVLTTARTITINIFGEVAQPGSYTISALNTAFNALVACKGPTANGSVRNIKLMKDNNEVRELDVYEFLTNPTIRFDFPLNNNDMIYVPFSEKVVTISGAVKRPMMYELKKEEGLKDLLRFAGGLSSNAYTTLIRVNRQMESERQIMEVNLQEILDNDREFGLENGDIITIGTVPSPLKSYVSIEGSVIFPGNYSTVENKTISDVLKKARLQDQARRDLAFVIRTNLDNTVKMIRINPQAILNGNEEDIALQPRDRITIYDQSRFTDPNNTVQISGAVRVPVTETFNPQNNIRLNDLITLAGGLRPNATGKGMLTRINPRDSKDRIYIPVDLRHAQDDPNGASNITLHAGDQIRVYQTEDYREQYSVKIEGLVRDTGTYVYDPSLTFPDLIRDAGGLRPSANQYGMLVRRDTTNSKMREYQLIDIHALMTGADTLQIRPGDVFRIYNKETFINQFNIRVLGAVNDPGSFIFDPSLSVEDALLMGGGLQFDADPKRVDVYRIQFAANGQPNTIVKSIELNADGSLINPTDADFRFEPFDVIVVRTIPDFQLQQVVQINGRVRYPGPYVLMGGPEKLTDLVHRAGGLSADAFPEGATLVRTQGNITGIVVISLGKALDKSSHPTNLVLREGDVISIPRQDDLVSIRTVATKATEILRDTLIQQNFINVNYSGKKSAAWYIRNYAGGFDRNADKKSVRVVYPNGRIKGTNSFWFIKSYPKVRRGSQIYVAMTPPEIIEDKREQKKEKSKEPVKWDELLRVAMSSAAILSSLATTIVLINKID</sequence>
<dbReference type="Pfam" id="PF02563">
    <property type="entry name" value="Poly_export"/>
    <property type="match status" value="1"/>
</dbReference>
<feature type="domain" description="Soluble ligand binding" evidence="4">
    <location>
        <begin position="608"/>
        <end position="658"/>
    </location>
</feature>
<dbReference type="RefSeq" id="WP_222578156.1">
    <property type="nucleotide sequence ID" value="NZ_JAHVHU010000002.1"/>
</dbReference>
<protein>
    <submittedName>
        <fullName evidence="5">SLBB domain-containing protein</fullName>
    </submittedName>
</protein>
<dbReference type="Gene3D" id="3.10.560.10">
    <property type="entry name" value="Outer membrane lipoprotein wza domain like"/>
    <property type="match status" value="8"/>
</dbReference>
<name>A0A953HQV1_9BACT</name>
<accession>A0A953HQV1</accession>
<dbReference type="InterPro" id="IPR019554">
    <property type="entry name" value="Soluble_ligand-bd"/>
</dbReference>
<feature type="domain" description="Polysaccharide export protein N-terminal" evidence="3">
    <location>
        <begin position="169"/>
        <end position="243"/>
    </location>
</feature>
<feature type="domain" description="Soluble ligand binding" evidence="4">
    <location>
        <begin position="698"/>
        <end position="748"/>
    </location>
</feature>
<dbReference type="PANTHER" id="PTHR33619:SF3">
    <property type="entry name" value="POLYSACCHARIDE EXPORT PROTEIN GFCE-RELATED"/>
    <property type="match status" value="1"/>
</dbReference>
<gene>
    <name evidence="5" type="ORF">KUV50_00695</name>
</gene>
<evidence type="ECO:0000256" key="2">
    <source>
        <dbReference type="SAM" id="SignalP"/>
    </source>
</evidence>
<evidence type="ECO:0000313" key="6">
    <source>
        <dbReference type="Proteomes" id="UP000753961"/>
    </source>
</evidence>
<feature type="domain" description="Soluble ligand binding" evidence="4">
    <location>
        <begin position="335"/>
        <end position="384"/>
    </location>
</feature>
<evidence type="ECO:0000259" key="4">
    <source>
        <dbReference type="Pfam" id="PF10531"/>
    </source>
</evidence>
<keyword evidence="1 2" id="KW-0732">Signal</keyword>